<keyword evidence="2" id="KW-1185">Reference proteome</keyword>
<evidence type="ECO:0000313" key="1">
    <source>
        <dbReference type="EMBL" id="GGE36930.1"/>
    </source>
</evidence>
<accession>A0ABQ1SHS8</accession>
<evidence type="ECO:0000313" key="2">
    <source>
        <dbReference type="Proteomes" id="UP000599179"/>
    </source>
</evidence>
<sequence>MANSKKELIKFFMLNVVMYYFGANKQQHFCFNVNSSLKNDARMLSTLNIE</sequence>
<gene>
    <name evidence="1" type="ORF">GCM10010832_16400</name>
</gene>
<comment type="caution">
    <text evidence="1">The sequence shown here is derived from an EMBL/GenBank/DDBJ whole genome shotgun (WGS) entry which is preliminary data.</text>
</comment>
<dbReference type="Proteomes" id="UP000599179">
    <property type="component" value="Unassembled WGS sequence"/>
</dbReference>
<protein>
    <submittedName>
        <fullName evidence="1">Uncharacterized protein</fullName>
    </submittedName>
</protein>
<dbReference type="EMBL" id="BMGM01000006">
    <property type="protein sequence ID" value="GGE36930.1"/>
    <property type="molecule type" value="Genomic_DNA"/>
</dbReference>
<reference evidence="2" key="1">
    <citation type="journal article" date="2019" name="Int. J. Syst. Evol. Microbiol.">
        <title>The Global Catalogue of Microorganisms (GCM) 10K type strain sequencing project: providing services to taxonomists for standard genome sequencing and annotation.</title>
        <authorList>
            <consortium name="The Broad Institute Genomics Platform"/>
            <consortium name="The Broad Institute Genome Sequencing Center for Infectious Disease"/>
            <person name="Wu L."/>
            <person name="Ma J."/>
        </authorList>
    </citation>
    <scope>NUCLEOTIDE SEQUENCE [LARGE SCALE GENOMIC DNA]</scope>
    <source>
        <strain evidence="2">CGMCC 1.12931</strain>
    </source>
</reference>
<proteinExistence type="predicted"/>
<name>A0ABQ1SHS8_9FLAO</name>
<organism evidence="1 2">
    <name type="scientific">Psychroflexus planctonicus</name>
    <dbReference type="NCBI Taxonomy" id="1526575"/>
    <lineage>
        <taxon>Bacteria</taxon>
        <taxon>Pseudomonadati</taxon>
        <taxon>Bacteroidota</taxon>
        <taxon>Flavobacteriia</taxon>
        <taxon>Flavobacteriales</taxon>
        <taxon>Flavobacteriaceae</taxon>
        <taxon>Psychroflexus</taxon>
    </lineage>
</organism>